<feature type="transmembrane region" description="Helical" evidence="1">
    <location>
        <begin position="12"/>
        <end position="29"/>
    </location>
</feature>
<reference evidence="2" key="1">
    <citation type="submission" date="2021-01" db="EMBL/GenBank/DDBJ databases">
        <authorList>
            <consortium name="Genoscope - CEA"/>
            <person name="William W."/>
        </authorList>
    </citation>
    <scope>NUCLEOTIDE SEQUENCE</scope>
</reference>
<feature type="transmembrane region" description="Helical" evidence="1">
    <location>
        <begin position="41"/>
        <end position="60"/>
    </location>
</feature>
<keyword evidence="1" id="KW-0812">Transmembrane</keyword>
<name>A0A816MDN1_BRANA</name>
<protein>
    <submittedName>
        <fullName evidence="2">(rape) hypothetical protein</fullName>
    </submittedName>
</protein>
<organism evidence="2">
    <name type="scientific">Brassica napus</name>
    <name type="common">Rape</name>
    <dbReference type="NCBI Taxonomy" id="3708"/>
    <lineage>
        <taxon>Eukaryota</taxon>
        <taxon>Viridiplantae</taxon>
        <taxon>Streptophyta</taxon>
        <taxon>Embryophyta</taxon>
        <taxon>Tracheophyta</taxon>
        <taxon>Spermatophyta</taxon>
        <taxon>Magnoliopsida</taxon>
        <taxon>eudicotyledons</taxon>
        <taxon>Gunneridae</taxon>
        <taxon>Pentapetalae</taxon>
        <taxon>rosids</taxon>
        <taxon>malvids</taxon>
        <taxon>Brassicales</taxon>
        <taxon>Brassicaceae</taxon>
        <taxon>Brassiceae</taxon>
        <taxon>Brassica</taxon>
    </lineage>
</organism>
<dbReference type="Proteomes" id="UP001295469">
    <property type="component" value="Chromosome C07"/>
</dbReference>
<gene>
    <name evidence="2" type="ORF">DARMORV10_C07P27490.1</name>
</gene>
<dbReference type="EMBL" id="HG994371">
    <property type="protein sequence ID" value="CAF1990004.1"/>
    <property type="molecule type" value="Genomic_DNA"/>
</dbReference>
<accession>A0A816MDN1</accession>
<dbReference type="AlphaFoldDB" id="A0A816MDN1"/>
<proteinExistence type="predicted"/>
<keyword evidence="1" id="KW-1133">Transmembrane helix</keyword>
<evidence type="ECO:0000256" key="1">
    <source>
        <dbReference type="SAM" id="Phobius"/>
    </source>
</evidence>
<evidence type="ECO:0000313" key="2">
    <source>
        <dbReference type="EMBL" id="CAF1990004.1"/>
    </source>
</evidence>
<keyword evidence="1" id="KW-0472">Membrane</keyword>
<sequence length="76" mass="9203">MLHTHLFSQLRYLLKRIAIGLSFIQFWSLDHTLNTLNTVRITFYFLFEPFWYGEQLMILFSKKKKKTIDDSNNNQS</sequence>